<keyword evidence="3" id="KW-1185">Reference proteome</keyword>
<feature type="region of interest" description="Disordered" evidence="1">
    <location>
        <begin position="34"/>
        <end position="57"/>
    </location>
</feature>
<protein>
    <submittedName>
        <fullName evidence="2">Uncharacterized protein</fullName>
    </submittedName>
</protein>
<sequence>MKGNFSNRMTMRDRQHFTRQRKWSTTLESKWYRRGSRTLGRNGPSDEGSAQLPPTSTVSLIGGYHPYGRLTSPGPPHLSTLSIHHCSLYVVFKAVYKDIPNENLRSSGAPSRKVRVKRQQRLRSATRRNDCGQST</sequence>
<gene>
    <name evidence="2" type="ORF">KIN20_023774</name>
</gene>
<comment type="caution">
    <text evidence="2">The sequence shown here is derived from an EMBL/GenBank/DDBJ whole genome shotgun (WGS) entry which is preliminary data.</text>
</comment>
<dbReference type="EMBL" id="JAHQIW010004806">
    <property type="protein sequence ID" value="KAJ1363827.1"/>
    <property type="molecule type" value="Genomic_DNA"/>
</dbReference>
<accession>A0AAD5MSI1</accession>
<feature type="region of interest" description="Disordered" evidence="1">
    <location>
        <begin position="101"/>
        <end position="135"/>
    </location>
</feature>
<dbReference type="AlphaFoldDB" id="A0AAD5MSI1"/>
<feature type="compositionally biased region" description="Basic residues" evidence="1">
    <location>
        <begin position="112"/>
        <end position="126"/>
    </location>
</feature>
<reference evidence="2" key="1">
    <citation type="submission" date="2021-06" db="EMBL/GenBank/DDBJ databases">
        <title>Parelaphostrongylus tenuis whole genome reference sequence.</title>
        <authorList>
            <person name="Garwood T.J."/>
            <person name="Larsen P.A."/>
            <person name="Fountain-Jones N.M."/>
            <person name="Garbe J.R."/>
            <person name="Macchietto M.G."/>
            <person name="Kania S.A."/>
            <person name="Gerhold R.W."/>
            <person name="Richards J.E."/>
            <person name="Wolf T.M."/>
        </authorList>
    </citation>
    <scope>NUCLEOTIDE SEQUENCE</scope>
    <source>
        <strain evidence="2">MNPRO001-30</strain>
        <tissue evidence="2">Meninges</tissue>
    </source>
</reference>
<organism evidence="2 3">
    <name type="scientific">Parelaphostrongylus tenuis</name>
    <name type="common">Meningeal worm</name>
    <dbReference type="NCBI Taxonomy" id="148309"/>
    <lineage>
        <taxon>Eukaryota</taxon>
        <taxon>Metazoa</taxon>
        <taxon>Ecdysozoa</taxon>
        <taxon>Nematoda</taxon>
        <taxon>Chromadorea</taxon>
        <taxon>Rhabditida</taxon>
        <taxon>Rhabditina</taxon>
        <taxon>Rhabditomorpha</taxon>
        <taxon>Strongyloidea</taxon>
        <taxon>Metastrongylidae</taxon>
        <taxon>Parelaphostrongylus</taxon>
    </lineage>
</organism>
<evidence type="ECO:0000256" key="1">
    <source>
        <dbReference type="SAM" id="MobiDB-lite"/>
    </source>
</evidence>
<proteinExistence type="predicted"/>
<name>A0AAD5MSI1_PARTN</name>
<dbReference type="Proteomes" id="UP001196413">
    <property type="component" value="Unassembled WGS sequence"/>
</dbReference>
<evidence type="ECO:0000313" key="3">
    <source>
        <dbReference type="Proteomes" id="UP001196413"/>
    </source>
</evidence>
<evidence type="ECO:0000313" key="2">
    <source>
        <dbReference type="EMBL" id="KAJ1363827.1"/>
    </source>
</evidence>